<evidence type="ECO:0000256" key="1">
    <source>
        <dbReference type="SAM" id="MobiDB-lite"/>
    </source>
</evidence>
<organism evidence="2 3">
    <name type="scientific">Novipirellula artificiosorum</name>
    <dbReference type="NCBI Taxonomy" id="2528016"/>
    <lineage>
        <taxon>Bacteria</taxon>
        <taxon>Pseudomonadati</taxon>
        <taxon>Planctomycetota</taxon>
        <taxon>Planctomycetia</taxon>
        <taxon>Pirellulales</taxon>
        <taxon>Pirellulaceae</taxon>
        <taxon>Novipirellula</taxon>
    </lineage>
</organism>
<feature type="compositionally biased region" description="Polar residues" evidence="1">
    <location>
        <begin position="33"/>
        <end position="45"/>
    </location>
</feature>
<comment type="caution">
    <text evidence="2">The sequence shown here is derived from an EMBL/GenBank/DDBJ whole genome shotgun (WGS) entry which is preliminary data.</text>
</comment>
<accession>A0A5C6DLV9</accession>
<feature type="region of interest" description="Disordered" evidence="1">
    <location>
        <begin position="23"/>
        <end position="75"/>
    </location>
</feature>
<evidence type="ECO:0000313" key="2">
    <source>
        <dbReference type="EMBL" id="TWU35906.1"/>
    </source>
</evidence>
<dbReference type="AlphaFoldDB" id="A0A5C6DLV9"/>
<dbReference type="EMBL" id="SJPV01000006">
    <property type="protein sequence ID" value="TWU35906.1"/>
    <property type="molecule type" value="Genomic_DNA"/>
</dbReference>
<proteinExistence type="predicted"/>
<sequence length="75" mass="8427">MSLCYAILDSVFDPRIPILQDHDSGNGRILKLSPQQKSTPYQRSKSGGHCEREQRGKTPKTLPRAFVDASLIRES</sequence>
<name>A0A5C6DLV9_9BACT</name>
<evidence type="ECO:0000313" key="3">
    <source>
        <dbReference type="Proteomes" id="UP000319143"/>
    </source>
</evidence>
<reference evidence="2 3" key="1">
    <citation type="submission" date="2019-02" db="EMBL/GenBank/DDBJ databases">
        <title>Deep-cultivation of Planctomycetes and their phenomic and genomic characterization uncovers novel biology.</title>
        <authorList>
            <person name="Wiegand S."/>
            <person name="Jogler M."/>
            <person name="Boedeker C."/>
            <person name="Pinto D."/>
            <person name="Vollmers J."/>
            <person name="Rivas-Marin E."/>
            <person name="Kohn T."/>
            <person name="Peeters S.H."/>
            <person name="Heuer A."/>
            <person name="Rast P."/>
            <person name="Oberbeckmann S."/>
            <person name="Bunk B."/>
            <person name="Jeske O."/>
            <person name="Meyerdierks A."/>
            <person name="Storesund J.E."/>
            <person name="Kallscheuer N."/>
            <person name="Luecker S."/>
            <person name="Lage O.M."/>
            <person name="Pohl T."/>
            <person name="Merkel B.J."/>
            <person name="Hornburger P."/>
            <person name="Mueller R.-W."/>
            <person name="Bruemmer F."/>
            <person name="Labrenz M."/>
            <person name="Spormann A.M."/>
            <person name="Op Den Camp H."/>
            <person name="Overmann J."/>
            <person name="Amann R."/>
            <person name="Jetten M.S.M."/>
            <person name="Mascher T."/>
            <person name="Medema M.H."/>
            <person name="Devos D.P."/>
            <person name="Kaster A.-K."/>
            <person name="Ovreas L."/>
            <person name="Rohde M."/>
            <person name="Galperin M.Y."/>
            <person name="Jogler C."/>
        </authorList>
    </citation>
    <scope>NUCLEOTIDE SEQUENCE [LARGE SCALE GENOMIC DNA]</scope>
    <source>
        <strain evidence="2 3">Poly41</strain>
    </source>
</reference>
<protein>
    <submittedName>
        <fullName evidence="2">Uncharacterized protein</fullName>
    </submittedName>
</protein>
<keyword evidence="3" id="KW-1185">Reference proteome</keyword>
<dbReference type="Proteomes" id="UP000319143">
    <property type="component" value="Unassembled WGS sequence"/>
</dbReference>
<gene>
    <name evidence="2" type="ORF">Poly41_36580</name>
</gene>